<keyword evidence="1" id="KW-0812">Transmembrane</keyword>
<name>A0A1B7MT37_9AGAM</name>
<gene>
    <name evidence="2" type="ORF">K503DRAFT_344787</name>
</gene>
<feature type="transmembrane region" description="Helical" evidence="1">
    <location>
        <begin position="108"/>
        <end position="126"/>
    </location>
</feature>
<dbReference type="EMBL" id="KV448468">
    <property type="protein sequence ID" value="OAX35772.1"/>
    <property type="molecule type" value="Genomic_DNA"/>
</dbReference>
<sequence length="154" mass="17306">MTWDKIIFPIMSDSLVPCTPITYINVDATYGPQLGGLFCAFMFYGANCVQVFVYLVNYPDDKISHKAMVAAAWTTDTAHQILGAVGVWQYLITGFGKYDYLEKNNVPLFMALICSVIVSTIAQLFLTRRIWQLSGRFWVFPAFLIPASVSQLGR</sequence>
<organism evidence="2 3">
    <name type="scientific">Rhizopogon vinicolor AM-OR11-026</name>
    <dbReference type="NCBI Taxonomy" id="1314800"/>
    <lineage>
        <taxon>Eukaryota</taxon>
        <taxon>Fungi</taxon>
        <taxon>Dikarya</taxon>
        <taxon>Basidiomycota</taxon>
        <taxon>Agaricomycotina</taxon>
        <taxon>Agaricomycetes</taxon>
        <taxon>Agaricomycetidae</taxon>
        <taxon>Boletales</taxon>
        <taxon>Suillineae</taxon>
        <taxon>Rhizopogonaceae</taxon>
        <taxon>Rhizopogon</taxon>
    </lineage>
</organism>
<keyword evidence="1" id="KW-0472">Membrane</keyword>
<accession>A0A1B7MT37</accession>
<dbReference type="PANTHER" id="PTHR40465">
    <property type="entry name" value="CHROMOSOME 1, WHOLE GENOME SHOTGUN SEQUENCE"/>
    <property type="match status" value="1"/>
</dbReference>
<proteinExistence type="predicted"/>
<dbReference type="AlphaFoldDB" id="A0A1B7MT37"/>
<keyword evidence="1" id="KW-1133">Transmembrane helix</keyword>
<dbReference type="Proteomes" id="UP000092154">
    <property type="component" value="Unassembled WGS sequence"/>
</dbReference>
<feature type="transmembrane region" description="Helical" evidence="1">
    <location>
        <begin position="68"/>
        <end position="88"/>
    </location>
</feature>
<reference evidence="2 3" key="1">
    <citation type="submission" date="2016-06" db="EMBL/GenBank/DDBJ databases">
        <title>Comparative genomics of the ectomycorrhizal sister species Rhizopogon vinicolor and Rhizopogon vesiculosus (Basidiomycota: Boletales) reveals a divergence of the mating type B locus.</title>
        <authorList>
            <consortium name="DOE Joint Genome Institute"/>
            <person name="Mujic A.B."/>
            <person name="Kuo A."/>
            <person name="Tritt A."/>
            <person name="Lipzen A."/>
            <person name="Chen C."/>
            <person name="Johnson J."/>
            <person name="Sharma A."/>
            <person name="Barry K."/>
            <person name="Grigoriev I.V."/>
            <person name="Spatafora J.W."/>
        </authorList>
    </citation>
    <scope>NUCLEOTIDE SEQUENCE [LARGE SCALE GENOMIC DNA]</scope>
    <source>
        <strain evidence="2 3">AM-OR11-026</strain>
    </source>
</reference>
<dbReference type="InParanoid" id="A0A1B7MT37"/>
<dbReference type="PANTHER" id="PTHR40465:SF1">
    <property type="entry name" value="DUF6534 DOMAIN-CONTAINING PROTEIN"/>
    <property type="match status" value="1"/>
</dbReference>
<dbReference type="OrthoDB" id="2677454at2759"/>
<evidence type="ECO:0000313" key="2">
    <source>
        <dbReference type="EMBL" id="OAX35772.1"/>
    </source>
</evidence>
<evidence type="ECO:0000313" key="3">
    <source>
        <dbReference type="Proteomes" id="UP000092154"/>
    </source>
</evidence>
<protein>
    <submittedName>
        <fullName evidence="2">Uncharacterized protein</fullName>
    </submittedName>
</protein>
<evidence type="ECO:0000256" key="1">
    <source>
        <dbReference type="SAM" id="Phobius"/>
    </source>
</evidence>
<keyword evidence="3" id="KW-1185">Reference proteome</keyword>
<feature type="transmembrane region" description="Helical" evidence="1">
    <location>
        <begin position="34"/>
        <end position="56"/>
    </location>
</feature>